<evidence type="ECO:0000256" key="8">
    <source>
        <dbReference type="HAMAP-Rule" id="MF_00197"/>
    </source>
</evidence>
<comment type="function">
    <text evidence="8">Catalyzes the stereoinversion of LL-2,6-diaminopimelate (L,L-DAP) to meso-diaminopimelate (meso-DAP), a precursor of L-lysine and an essential component of the bacterial peptidoglycan.</text>
</comment>
<evidence type="ECO:0000256" key="7">
    <source>
        <dbReference type="ARBA" id="ARBA00051712"/>
    </source>
</evidence>
<gene>
    <name evidence="8 10" type="primary">dapF</name>
    <name evidence="10" type="ORF">SCARR_05199</name>
</gene>
<dbReference type="PANTHER" id="PTHR31689:SF0">
    <property type="entry name" value="DIAMINOPIMELATE EPIMERASE"/>
    <property type="match status" value="1"/>
</dbReference>
<keyword evidence="5 8" id="KW-0457">Lysine biosynthesis</keyword>
<protein>
    <recommendedName>
        <fullName evidence="3 8">Diaminopimelate epimerase</fullName>
        <shortName evidence="8">DAP epimerase</shortName>
        <ecNumber evidence="3 8">5.1.1.7</ecNumber>
    </recommendedName>
    <alternativeName>
        <fullName evidence="8">PLP-independent amino acid racemase</fullName>
    </alternativeName>
</protein>
<dbReference type="UniPathway" id="UPA00034">
    <property type="reaction ID" value="UER00025"/>
</dbReference>
<accession>A0A6C2UW83</accession>
<dbReference type="SUPFAM" id="SSF54506">
    <property type="entry name" value="Diaminopimelate epimerase-like"/>
    <property type="match status" value="1"/>
</dbReference>
<comment type="subcellular location">
    <subcellularLocation>
        <location evidence="8">Cytoplasm</location>
    </subcellularLocation>
</comment>
<evidence type="ECO:0000313" key="10">
    <source>
        <dbReference type="EMBL" id="VGO23096.1"/>
    </source>
</evidence>
<feature type="binding site" evidence="8">
    <location>
        <begin position="95"/>
        <end position="96"/>
    </location>
    <ligand>
        <name>substrate</name>
    </ligand>
</feature>
<feature type="active site" evidence="9">
    <location>
        <position position="94"/>
    </location>
</feature>
<comment type="similarity">
    <text evidence="2 8">Belongs to the diaminopimelate epimerase family.</text>
</comment>
<evidence type="ECO:0000313" key="11">
    <source>
        <dbReference type="Proteomes" id="UP000346198"/>
    </source>
</evidence>
<feature type="site" description="Could be important to modulate the pK values of the two catalytic cysteine residues" evidence="8">
    <location>
        <position position="214"/>
    </location>
</feature>
<dbReference type="InterPro" id="IPR001653">
    <property type="entry name" value="DAP_epimerase_DapF"/>
</dbReference>
<name>A0A6C2UW83_9BACT</name>
<evidence type="ECO:0000256" key="6">
    <source>
        <dbReference type="ARBA" id="ARBA00023235"/>
    </source>
</evidence>
<dbReference type="GO" id="GO:0008837">
    <property type="term" value="F:diaminopimelate epimerase activity"/>
    <property type="evidence" value="ECO:0007669"/>
    <property type="project" value="UniProtKB-UniRule"/>
</dbReference>
<proteinExistence type="inferred from homology"/>
<dbReference type="AlphaFoldDB" id="A0A6C2UW83"/>
<feature type="active site" description="Proton donor" evidence="8">
    <location>
        <position position="94"/>
    </location>
</feature>
<dbReference type="HAMAP" id="MF_00197">
    <property type="entry name" value="DAP_epimerase"/>
    <property type="match status" value="1"/>
</dbReference>
<keyword evidence="6 8" id="KW-0413">Isomerase</keyword>
<dbReference type="NCBIfam" id="TIGR00652">
    <property type="entry name" value="DapF"/>
    <property type="match status" value="1"/>
</dbReference>
<evidence type="ECO:0000256" key="2">
    <source>
        <dbReference type="ARBA" id="ARBA00010219"/>
    </source>
</evidence>
<dbReference type="EC" id="5.1.1.7" evidence="3 8"/>
<dbReference type="GO" id="GO:0005829">
    <property type="term" value="C:cytosol"/>
    <property type="evidence" value="ECO:0007669"/>
    <property type="project" value="TreeGrafter"/>
</dbReference>
<sequence>MAALFVSRPWSICGKLGTGSMKIPFTKMHGAGNDFIMVDDRALMFPLEDQLFIQRIASRRIGVGCDGIILLQPSKAADLRMRFINPDGGEQDMCGNGARCFARMAHDLGAAPSAMSIETGAGIVRAQVLEGLVRLDLTELTDLELDLPVGLECPVDFVNTGVPHAVAWVDDVQAVDLPRFGKLLRRHERFAPKGSNANFAKVEADGTLSVRTYERGVEAETLACGTGAAATALLAAERGWVKLPVAVHCAGGFDLVIDSVQGTPSLTGGAATVFEGEIEYGNRI</sequence>
<dbReference type="InterPro" id="IPR018510">
    <property type="entry name" value="DAP_epimerase_AS"/>
</dbReference>
<reference evidence="10 11" key="1">
    <citation type="submission" date="2019-04" db="EMBL/GenBank/DDBJ databases">
        <authorList>
            <person name="Van Vliet M D."/>
        </authorList>
    </citation>
    <scope>NUCLEOTIDE SEQUENCE [LARGE SCALE GENOMIC DNA]</scope>
    <source>
        <strain evidence="10 11">F21</strain>
    </source>
</reference>
<evidence type="ECO:0000256" key="9">
    <source>
        <dbReference type="PROSITE-ProRule" id="PRU10125"/>
    </source>
</evidence>
<comment type="catalytic activity">
    <reaction evidence="7 8">
        <text>(2S,6S)-2,6-diaminopimelate = meso-2,6-diaminopimelate</text>
        <dbReference type="Rhea" id="RHEA:15393"/>
        <dbReference type="ChEBI" id="CHEBI:57609"/>
        <dbReference type="ChEBI" id="CHEBI:57791"/>
        <dbReference type="EC" id="5.1.1.7"/>
    </reaction>
</comment>
<comment type="caution">
    <text evidence="8">Lacks conserved residue(s) required for the propagation of feature annotation.</text>
</comment>
<organism evidence="10 11">
    <name type="scientific">Pontiella sulfatireligans</name>
    <dbReference type="NCBI Taxonomy" id="2750658"/>
    <lineage>
        <taxon>Bacteria</taxon>
        <taxon>Pseudomonadati</taxon>
        <taxon>Kiritimatiellota</taxon>
        <taxon>Kiritimatiellia</taxon>
        <taxon>Kiritimatiellales</taxon>
        <taxon>Pontiellaceae</taxon>
        <taxon>Pontiella</taxon>
    </lineage>
</organism>
<dbReference type="Pfam" id="PF01678">
    <property type="entry name" value="DAP_epimerase"/>
    <property type="match status" value="2"/>
</dbReference>
<feature type="binding site" evidence="8">
    <location>
        <position position="85"/>
    </location>
    <ligand>
        <name>substrate</name>
    </ligand>
</feature>
<feature type="site" description="Could be important to modulate the pK values of the two catalytic cysteine residues" evidence="8">
    <location>
        <position position="164"/>
    </location>
</feature>
<feature type="binding site" evidence="8">
    <location>
        <begin position="214"/>
        <end position="215"/>
    </location>
    <ligand>
        <name>substrate</name>
    </ligand>
</feature>
<comment type="subunit">
    <text evidence="8">Homodimer.</text>
</comment>
<dbReference type="PROSITE" id="PS01326">
    <property type="entry name" value="DAP_EPIMERASE"/>
    <property type="match status" value="1"/>
</dbReference>
<keyword evidence="8" id="KW-0963">Cytoplasm</keyword>
<dbReference type="Gene3D" id="3.10.310.10">
    <property type="entry name" value="Diaminopimelate Epimerase, Chain A, domain 1"/>
    <property type="match status" value="2"/>
</dbReference>
<dbReference type="GO" id="GO:0009089">
    <property type="term" value="P:lysine biosynthetic process via diaminopimelate"/>
    <property type="evidence" value="ECO:0007669"/>
    <property type="project" value="UniProtKB-UniRule"/>
</dbReference>
<comment type="pathway">
    <text evidence="1 8">Amino-acid biosynthesis; L-lysine biosynthesis via DAP pathway; DL-2,6-diaminopimelate from LL-2,6-diaminopimelate: step 1/1.</text>
</comment>
<evidence type="ECO:0000256" key="5">
    <source>
        <dbReference type="ARBA" id="ARBA00023154"/>
    </source>
</evidence>
<dbReference type="EMBL" id="CAAHFH010000003">
    <property type="protein sequence ID" value="VGO23096.1"/>
    <property type="molecule type" value="Genomic_DNA"/>
</dbReference>
<keyword evidence="11" id="KW-1185">Reference proteome</keyword>
<feature type="binding site" evidence="8">
    <location>
        <position position="196"/>
    </location>
    <ligand>
        <name>substrate</name>
    </ligand>
</feature>
<feature type="binding site" evidence="8">
    <location>
        <position position="33"/>
    </location>
    <ligand>
        <name>substrate</name>
    </ligand>
</feature>
<dbReference type="PANTHER" id="PTHR31689">
    <property type="entry name" value="DIAMINOPIMELATE EPIMERASE, CHLOROPLASTIC"/>
    <property type="match status" value="1"/>
</dbReference>
<feature type="binding site" evidence="8">
    <location>
        <begin position="225"/>
        <end position="226"/>
    </location>
    <ligand>
        <name>substrate</name>
    </ligand>
</feature>
<evidence type="ECO:0000256" key="3">
    <source>
        <dbReference type="ARBA" id="ARBA00013080"/>
    </source>
</evidence>
<evidence type="ECO:0000256" key="4">
    <source>
        <dbReference type="ARBA" id="ARBA00022605"/>
    </source>
</evidence>
<keyword evidence="4 8" id="KW-0028">Amino-acid biosynthesis</keyword>
<feature type="active site" description="Proton acceptor" evidence="8">
    <location>
        <position position="224"/>
    </location>
</feature>
<evidence type="ECO:0000256" key="1">
    <source>
        <dbReference type="ARBA" id="ARBA00005196"/>
    </source>
</evidence>
<dbReference type="Proteomes" id="UP000346198">
    <property type="component" value="Unassembled WGS sequence"/>
</dbReference>